<accession>A0A2Z3L8M4</accession>
<evidence type="ECO:0000256" key="6">
    <source>
        <dbReference type="SAM" id="Phobius"/>
    </source>
</evidence>
<feature type="transmembrane region" description="Helical" evidence="6">
    <location>
        <begin position="421"/>
        <end position="441"/>
    </location>
</feature>
<feature type="transmembrane region" description="Helical" evidence="6">
    <location>
        <begin position="76"/>
        <end position="95"/>
    </location>
</feature>
<feature type="transmembrane region" description="Helical" evidence="6">
    <location>
        <begin position="163"/>
        <end position="184"/>
    </location>
</feature>
<dbReference type="PANTHER" id="PTHR42718:SF9">
    <property type="entry name" value="MAJOR FACILITATOR SUPERFAMILY MULTIDRUG TRANSPORTER MFSC"/>
    <property type="match status" value="1"/>
</dbReference>
<feature type="transmembrane region" description="Helical" evidence="6">
    <location>
        <begin position="101"/>
        <end position="121"/>
    </location>
</feature>
<keyword evidence="9" id="KW-1185">Reference proteome</keyword>
<feature type="transmembrane region" description="Helical" evidence="6">
    <location>
        <begin position="395"/>
        <end position="415"/>
    </location>
</feature>
<evidence type="ECO:0000259" key="7">
    <source>
        <dbReference type="PROSITE" id="PS50850"/>
    </source>
</evidence>
<feature type="transmembrane region" description="Helical" evidence="6">
    <location>
        <begin position="221"/>
        <end position="238"/>
    </location>
</feature>
<feature type="transmembrane region" description="Helical" evidence="6">
    <location>
        <begin position="295"/>
        <end position="315"/>
    </location>
</feature>
<keyword evidence="2" id="KW-0813">Transport</keyword>
<dbReference type="Gene3D" id="1.20.1250.20">
    <property type="entry name" value="MFS general substrate transporter like domains"/>
    <property type="match status" value="1"/>
</dbReference>
<dbReference type="PANTHER" id="PTHR42718">
    <property type="entry name" value="MAJOR FACILITATOR SUPERFAMILY MULTIDRUG TRANSPORTER MFSC"/>
    <property type="match status" value="1"/>
</dbReference>
<feature type="transmembrane region" description="Helical" evidence="6">
    <location>
        <begin position="196"/>
        <end position="215"/>
    </location>
</feature>
<dbReference type="RefSeq" id="WP_109997195.1">
    <property type="nucleotide sequence ID" value="NZ_CP029619.1"/>
</dbReference>
<feature type="transmembrane region" description="Helical" evidence="6">
    <location>
        <begin position="327"/>
        <end position="347"/>
    </location>
</feature>
<dbReference type="SUPFAM" id="SSF103473">
    <property type="entry name" value="MFS general substrate transporter"/>
    <property type="match status" value="1"/>
</dbReference>
<keyword evidence="4 6" id="KW-1133">Transmembrane helix</keyword>
<feature type="transmembrane region" description="Helical" evidence="6">
    <location>
        <begin position="353"/>
        <end position="374"/>
    </location>
</feature>
<protein>
    <submittedName>
        <fullName evidence="8">Multidrug efflux pump SdrM</fullName>
    </submittedName>
</protein>
<evidence type="ECO:0000256" key="4">
    <source>
        <dbReference type="ARBA" id="ARBA00022989"/>
    </source>
</evidence>
<evidence type="ECO:0000256" key="3">
    <source>
        <dbReference type="ARBA" id="ARBA00022692"/>
    </source>
</evidence>
<dbReference type="EMBL" id="CP029619">
    <property type="protein sequence ID" value="AWN81771.1"/>
    <property type="molecule type" value="Genomic_DNA"/>
</dbReference>
<dbReference type="InterPro" id="IPR020846">
    <property type="entry name" value="MFS_dom"/>
</dbReference>
<evidence type="ECO:0000256" key="2">
    <source>
        <dbReference type="ARBA" id="ARBA00022448"/>
    </source>
</evidence>
<dbReference type="InterPro" id="IPR011701">
    <property type="entry name" value="MFS"/>
</dbReference>
<dbReference type="OrthoDB" id="9807274at2"/>
<feature type="transmembrane region" description="Helical" evidence="6">
    <location>
        <begin position="259"/>
        <end position="283"/>
    </location>
</feature>
<feature type="transmembrane region" description="Helical" evidence="6">
    <location>
        <begin position="133"/>
        <end position="151"/>
    </location>
</feature>
<gene>
    <name evidence="8" type="primary">sdrM</name>
    <name evidence="8" type="ORF">DK880_00445</name>
</gene>
<dbReference type="Pfam" id="PF07690">
    <property type="entry name" value="MFS_1"/>
    <property type="match status" value="2"/>
</dbReference>
<feature type="transmembrane region" description="Helical" evidence="6">
    <location>
        <begin position="47"/>
        <end position="64"/>
    </location>
</feature>
<evidence type="ECO:0000256" key="1">
    <source>
        <dbReference type="ARBA" id="ARBA00004141"/>
    </source>
</evidence>
<evidence type="ECO:0000256" key="5">
    <source>
        <dbReference type="ARBA" id="ARBA00023136"/>
    </source>
</evidence>
<dbReference type="GO" id="GO:0022857">
    <property type="term" value="F:transmembrane transporter activity"/>
    <property type="evidence" value="ECO:0007669"/>
    <property type="project" value="InterPro"/>
</dbReference>
<feature type="domain" description="Major facilitator superfamily (MFS) profile" evidence="7">
    <location>
        <begin position="10"/>
        <end position="445"/>
    </location>
</feature>
<reference evidence="8 9" key="1">
    <citation type="submission" date="2018-05" db="EMBL/GenBank/DDBJ databases">
        <title>Candidatus Cardinium hertigii Genome Assembly.</title>
        <authorList>
            <person name="Showmaker K.C."/>
            <person name="Walden K.O."/>
            <person name="Fields C.J."/>
            <person name="Lambert K.N."/>
            <person name="Hudson M.E."/>
        </authorList>
    </citation>
    <scope>NUCLEOTIDE SEQUENCE [LARGE SCALE GENOMIC DNA]</scope>
    <source>
        <strain evidence="9">cHgTN10</strain>
    </source>
</reference>
<dbReference type="KEGG" id="cher:DK880_00445"/>
<comment type="subcellular location">
    <subcellularLocation>
        <location evidence="1">Membrane</location>
        <topology evidence="1">Multi-pass membrane protein</topology>
    </subcellularLocation>
</comment>
<organism evidence="8 9">
    <name type="scientific">Candidatus Cardinium hertigii</name>
    <dbReference type="NCBI Taxonomy" id="247481"/>
    <lineage>
        <taxon>Bacteria</taxon>
        <taxon>Pseudomonadati</taxon>
        <taxon>Bacteroidota</taxon>
        <taxon>Cytophagia</taxon>
        <taxon>Cytophagales</taxon>
        <taxon>Amoebophilaceae</taxon>
        <taxon>Candidatus Cardinium</taxon>
    </lineage>
</organism>
<sequence length="447" mass="49661">MISFVHAHGNFIIANLIFLLLSLSQNSISLLLPSIQEEMLLSANDQQWIINIPFVITTIFMTLLGKITDICNRMPIVRLSLLSFLLGNSIAALSTTFFPFFIGRMLQGFGAAVLLPQSYVLIKQGKRKANDILFSYFMGITTLFLIVGPGVAGTICALLGWRWVFWIGGIFSLFILLIAIYTPDCKTSEKKIAEKIDYLGALLMAVLSLSSIFCISTLSHSIFLLWGLVAVISLLFLKKHLGTCSWPIMDVTLFKRASLFVYTMVLCSMQITMASTYIVSFALQHIFNLNPAASGILLTITIAPSILVSFLSSYIQKRFRTTQIIRTSLVMLILGNLLIGCAGYYHTIHLLTVSRFIISFFISILLSVGMTVILNKVPIAQQGTVSSLVYQFREFSNMFCVAVMHAIAFCSQQSIQIMTGTRFALSMLIPTLAAFVALLFFHKNKGH</sequence>
<dbReference type="InterPro" id="IPR036259">
    <property type="entry name" value="MFS_trans_sf"/>
</dbReference>
<evidence type="ECO:0000313" key="9">
    <source>
        <dbReference type="Proteomes" id="UP000245872"/>
    </source>
</evidence>
<dbReference type="GO" id="GO:0016020">
    <property type="term" value="C:membrane"/>
    <property type="evidence" value="ECO:0007669"/>
    <property type="project" value="UniProtKB-SubCell"/>
</dbReference>
<dbReference type="PROSITE" id="PS50850">
    <property type="entry name" value="MFS"/>
    <property type="match status" value="1"/>
</dbReference>
<dbReference type="AlphaFoldDB" id="A0A2Z3L8M4"/>
<dbReference type="Gene3D" id="1.20.1720.10">
    <property type="entry name" value="Multidrug resistance protein D"/>
    <property type="match status" value="1"/>
</dbReference>
<keyword evidence="5 6" id="KW-0472">Membrane</keyword>
<evidence type="ECO:0000313" key="8">
    <source>
        <dbReference type="EMBL" id="AWN81771.1"/>
    </source>
</evidence>
<feature type="transmembrane region" description="Helical" evidence="6">
    <location>
        <begin position="12"/>
        <end position="35"/>
    </location>
</feature>
<name>A0A2Z3L8M4_9BACT</name>
<keyword evidence="3 6" id="KW-0812">Transmembrane</keyword>
<proteinExistence type="predicted"/>
<dbReference type="Proteomes" id="UP000245872">
    <property type="component" value="Chromosome"/>
</dbReference>